<evidence type="ECO:0000313" key="1">
    <source>
        <dbReference type="EMBL" id="MBI4596588.1"/>
    </source>
</evidence>
<proteinExistence type="predicted"/>
<organism evidence="1 2">
    <name type="scientific">Tectimicrobiota bacterium</name>
    <dbReference type="NCBI Taxonomy" id="2528274"/>
    <lineage>
        <taxon>Bacteria</taxon>
        <taxon>Pseudomonadati</taxon>
        <taxon>Nitrospinota/Tectimicrobiota group</taxon>
        <taxon>Candidatus Tectimicrobiota</taxon>
    </lineage>
</organism>
<dbReference type="EMBL" id="JACQWF010000412">
    <property type="protein sequence ID" value="MBI4596588.1"/>
    <property type="molecule type" value="Genomic_DNA"/>
</dbReference>
<dbReference type="AlphaFoldDB" id="A0A933GNH3"/>
<accession>A0A933GNH3</accession>
<dbReference type="Pfam" id="PF10049">
    <property type="entry name" value="DUF2283"/>
    <property type="match status" value="1"/>
</dbReference>
<name>A0A933GNH3_UNCTE</name>
<dbReference type="Proteomes" id="UP000772181">
    <property type="component" value="Unassembled WGS sequence"/>
</dbReference>
<protein>
    <submittedName>
        <fullName evidence="1">DUF2283 domain-containing protein</fullName>
    </submittedName>
</protein>
<sequence>MGKEIRMVYDEEGDILDISTGAPEEAISREIEDAFFLRVSPRSGEVVGFSILNFRKWFRDSKDIKILPVKAQLAIS</sequence>
<dbReference type="InterPro" id="IPR019270">
    <property type="entry name" value="DUF2283"/>
</dbReference>
<comment type="caution">
    <text evidence="1">The sequence shown here is derived from an EMBL/GenBank/DDBJ whole genome shotgun (WGS) entry which is preliminary data.</text>
</comment>
<evidence type="ECO:0000313" key="2">
    <source>
        <dbReference type="Proteomes" id="UP000772181"/>
    </source>
</evidence>
<gene>
    <name evidence="1" type="ORF">HY730_09490</name>
</gene>
<reference evidence="1" key="1">
    <citation type="submission" date="2020-07" db="EMBL/GenBank/DDBJ databases">
        <title>Huge and variable diversity of episymbiotic CPR bacteria and DPANN archaea in groundwater ecosystems.</title>
        <authorList>
            <person name="He C.Y."/>
            <person name="Keren R."/>
            <person name="Whittaker M."/>
            <person name="Farag I.F."/>
            <person name="Doudna J."/>
            <person name="Cate J.H.D."/>
            <person name="Banfield J.F."/>
        </authorList>
    </citation>
    <scope>NUCLEOTIDE SEQUENCE</scope>
    <source>
        <strain evidence="1">NC_groundwater_1482_Ag_S-0.65um_47_24</strain>
    </source>
</reference>